<dbReference type="PANTHER" id="PTHR43742:SF10">
    <property type="entry name" value="TRIMETHYLAMINE-N-OXIDE REDUCTASE 2"/>
    <property type="match status" value="1"/>
</dbReference>
<evidence type="ECO:0000256" key="3">
    <source>
        <dbReference type="ARBA" id="ARBA00022505"/>
    </source>
</evidence>
<dbReference type="GO" id="GO:0016491">
    <property type="term" value="F:oxidoreductase activity"/>
    <property type="evidence" value="ECO:0007669"/>
    <property type="project" value="UniProtKB-KW"/>
</dbReference>
<feature type="domain" description="Molybdopterin oxidoreductase" evidence="6">
    <location>
        <begin position="54"/>
        <end position="510"/>
    </location>
</feature>
<dbReference type="Pfam" id="PF00384">
    <property type="entry name" value="Molybdopterin"/>
    <property type="match status" value="1"/>
</dbReference>
<evidence type="ECO:0000313" key="10">
    <source>
        <dbReference type="Proteomes" id="UP000246145"/>
    </source>
</evidence>
<evidence type="ECO:0000256" key="2">
    <source>
        <dbReference type="ARBA" id="ARBA00010312"/>
    </source>
</evidence>
<reference evidence="9 10" key="1">
    <citation type="submission" date="2018-04" db="EMBL/GenBank/DDBJ databases">
        <title>Genomic Encyclopedia of Type Strains, Phase IV (KMG-IV): sequencing the most valuable type-strain genomes for metagenomic binning, comparative biology and taxonomic classification.</title>
        <authorList>
            <person name="Goeker M."/>
        </authorList>
    </citation>
    <scope>NUCLEOTIDE SEQUENCE [LARGE SCALE GENOMIC DNA]</scope>
    <source>
        <strain evidence="9 10">DSM 10065</strain>
    </source>
</reference>
<evidence type="ECO:0000256" key="1">
    <source>
        <dbReference type="ARBA" id="ARBA00001942"/>
    </source>
</evidence>
<dbReference type="Gene3D" id="2.40.40.20">
    <property type="match status" value="1"/>
</dbReference>
<evidence type="ECO:0000259" key="8">
    <source>
        <dbReference type="Pfam" id="PF18364"/>
    </source>
</evidence>
<keyword evidence="3" id="KW-0500">Molybdenum</keyword>
<dbReference type="GO" id="GO:0030151">
    <property type="term" value="F:molybdenum ion binding"/>
    <property type="evidence" value="ECO:0007669"/>
    <property type="project" value="TreeGrafter"/>
</dbReference>
<dbReference type="GO" id="GO:0030288">
    <property type="term" value="C:outer membrane-bounded periplasmic space"/>
    <property type="evidence" value="ECO:0007669"/>
    <property type="project" value="TreeGrafter"/>
</dbReference>
<gene>
    <name evidence="9" type="ORF">C7440_1451</name>
</gene>
<dbReference type="Proteomes" id="UP000246145">
    <property type="component" value="Unassembled WGS sequence"/>
</dbReference>
<name>A0A2U1CLT7_9BURK</name>
<dbReference type="Gene3D" id="3.40.50.740">
    <property type="match status" value="1"/>
</dbReference>
<comment type="caution">
    <text evidence="9">The sequence shown here is derived from an EMBL/GenBank/DDBJ whole genome shotgun (WGS) entry which is preliminary data.</text>
</comment>
<dbReference type="InterPro" id="IPR006656">
    <property type="entry name" value="Mopterin_OxRdtase"/>
</dbReference>
<dbReference type="InterPro" id="IPR006657">
    <property type="entry name" value="MoPterin_dinucl-bd_dom"/>
</dbReference>
<dbReference type="SUPFAM" id="SSF53706">
    <property type="entry name" value="Formate dehydrogenase/DMSO reductase, domains 1-3"/>
    <property type="match status" value="1"/>
</dbReference>
<proteinExistence type="inferred from homology"/>
<dbReference type="InterPro" id="IPR041460">
    <property type="entry name" value="Molybdopterin_N"/>
</dbReference>
<dbReference type="PANTHER" id="PTHR43742">
    <property type="entry name" value="TRIMETHYLAMINE-N-OXIDE REDUCTASE"/>
    <property type="match status" value="1"/>
</dbReference>
<dbReference type="Gene3D" id="3.90.55.10">
    <property type="entry name" value="Dimethylsulfoxide Reductase, domain 3"/>
    <property type="match status" value="1"/>
</dbReference>
<dbReference type="Gene3D" id="3.40.228.10">
    <property type="entry name" value="Dimethylsulfoxide Reductase, domain 2"/>
    <property type="match status" value="1"/>
</dbReference>
<keyword evidence="10" id="KW-1185">Reference proteome</keyword>
<dbReference type="EMBL" id="QEKO01000002">
    <property type="protein sequence ID" value="PVY61965.1"/>
    <property type="molecule type" value="Genomic_DNA"/>
</dbReference>
<evidence type="ECO:0000259" key="7">
    <source>
        <dbReference type="Pfam" id="PF01568"/>
    </source>
</evidence>
<feature type="domain" description="Molybdopterin dinucleotide-binding" evidence="7">
    <location>
        <begin position="626"/>
        <end position="746"/>
    </location>
</feature>
<keyword evidence="5" id="KW-0560">Oxidoreductase</keyword>
<dbReference type="InterPro" id="IPR009010">
    <property type="entry name" value="Asp_de-COase-like_dom_sf"/>
</dbReference>
<evidence type="ECO:0000313" key="9">
    <source>
        <dbReference type="EMBL" id="PVY61965.1"/>
    </source>
</evidence>
<evidence type="ECO:0000256" key="5">
    <source>
        <dbReference type="ARBA" id="ARBA00023002"/>
    </source>
</evidence>
<dbReference type="Pfam" id="PF01568">
    <property type="entry name" value="Molydop_binding"/>
    <property type="match status" value="1"/>
</dbReference>
<comment type="cofactor">
    <cofactor evidence="1">
        <name>Mo-bis(molybdopterin guanine dinucleotide)</name>
        <dbReference type="ChEBI" id="CHEBI:60539"/>
    </cofactor>
</comment>
<comment type="similarity">
    <text evidence="2">Belongs to the prokaryotic molybdopterin-containing oxidoreductase family.</text>
</comment>
<dbReference type="AlphaFoldDB" id="A0A2U1CLT7"/>
<evidence type="ECO:0000259" key="6">
    <source>
        <dbReference type="Pfam" id="PF00384"/>
    </source>
</evidence>
<dbReference type="SUPFAM" id="SSF50692">
    <property type="entry name" value="ADC-like"/>
    <property type="match status" value="1"/>
</dbReference>
<dbReference type="GO" id="GO:0009055">
    <property type="term" value="F:electron transfer activity"/>
    <property type="evidence" value="ECO:0007669"/>
    <property type="project" value="TreeGrafter"/>
</dbReference>
<evidence type="ECO:0000256" key="4">
    <source>
        <dbReference type="ARBA" id="ARBA00022723"/>
    </source>
</evidence>
<dbReference type="InterPro" id="IPR050612">
    <property type="entry name" value="Prok_Mopterin_Oxidored"/>
</dbReference>
<protein>
    <submittedName>
        <fullName evidence="9">Biotin/methionine sulfoxide reductase</fullName>
    </submittedName>
</protein>
<sequence length="776" mass="85408">MPSTKIIQTASHWGVYGVEITEAGDIVGVHPFSEDPSPTPLMRSLPDMVRSPLRIDQPYVRKGYLRKRGQSRSERGADQFVPVGWDEALSLIVDGLEQIKGEHGNEAIYGGSYGWASAGRFHHSPSVLKRFLGLYGGYVDKRGNHSFGAAMAIMPYVIGDAGITDMVVPWSSIVESSGLVVMFGGAATKNMQIEAGGAALHENPDWIDRAAAKGVRFVNISPTRSDVAQKLAAEWLPIRPNTDTAMMLGLAHVLVERGLHNREFLAKYCEGYAVFERYLLGQDDGTPKNAEWAASIVGISAQKIEDLALEMVRTRTLITTSWSIQRAQHGEQPIWMTAVLAAMLGQIGLPGGGFSIGFGAVSGNTVSRPDRIPRPTLPLGANPVKAFIPVGRVADLLLNPGGKLEYNGGVIDFPDIRMIYSVGGNPFHHNMNLNRFVQAWRRPEMVVVHEPWWNPPSKYADIVLPATTTMERNDILAADLQRHYVAMRKVIDPVGGARNDFDVFAELSDRLGFGAAYTEGRDEMGWLRHMYNGALEKAVELGYGPPSFDEFWEMGHYEFPMLREPNLFLADFRRDPVANRLPTPSGKIEIFSERIASYGYDDCPPHPRWIEPVEWLGGPLAKRFPLHLLSNQPSVRLHSQMNAGVLSREAERGGREPVFLSVSDATRRGINEGDCVRVFNERGGFLATVVIVSGLAPGVVQIATGAWYDPEDPAVTPSLEKHGNPNVVTLDLGSSRLSQAPMAQTVLVEVERYDRPPQVSAFNLPDIDRRPVGSTH</sequence>
<dbReference type="InterPro" id="IPR041954">
    <property type="entry name" value="CT_DMSOR/BSOR/TMAOR"/>
</dbReference>
<organism evidence="9 10">
    <name type="scientific">Pusillimonas noertemannii</name>
    <dbReference type="NCBI Taxonomy" id="305977"/>
    <lineage>
        <taxon>Bacteria</taxon>
        <taxon>Pseudomonadati</taxon>
        <taxon>Pseudomonadota</taxon>
        <taxon>Betaproteobacteria</taxon>
        <taxon>Burkholderiales</taxon>
        <taxon>Alcaligenaceae</taxon>
        <taxon>Pusillimonas</taxon>
    </lineage>
</organism>
<dbReference type="GO" id="GO:0009061">
    <property type="term" value="P:anaerobic respiration"/>
    <property type="evidence" value="ECO:0007669"/>
    <property type="project" value="TreeGrafter"/>
</dbReference>
<dbReference type="CDD" id="cd02793">
    <property type="entry name" value="MopB_CT_DMSOR-BSOR-TMAOR"/>
    <property type="match status" value="1"/>
</dbReference>
<accession>A0A2U1CLT7</accession>
<dbReference type="Pfam" id="PF18364">
    <property type="entry name" value="Molybdopterin_N"/>
    <property type="match status" value="1"/>
</dbReference>
<keyword evidence="4" id="KW-0479">Metal-binding</keyword>
<dbReference type="GO" id="GO:0043546">
    <property type="term" value="F:molybdopterin cofactor binding"/>
    <property type="evidence" value="ECO:0007669"/>
    <property type="project" value="InterPro"/>
</dbReference>
<dbReference type="STRING" id="1231391.GCA_000308195_00223"/>
<feature type="domain" description="Molybdopterin oxidoreductase N-terminal" evidence="8">
    <location>
        <begin position="9"/>
        <end position="50"/>
    </location>
</feature>